<dbReference type="Pfam" id="PF02746">
    <property type="entry name" value="MR_MLE_N"/>
    <property type="match status" value="1"/>
</dbReference>
<dbReference type="PANTHER" id="PTHR48080:SF3">
    <property type="entry name" value="ENOLASE SUPERFAMILY MEMBER DDB_G0284701"/>
    <property type="match status" value="1"/>
</dbReference>
<evidence type="ECO:0000256" key="3">
    <source>
        <dbReference type="ARBA" id="ARBA00022842"/>
    </source>
</evidence>
<evidence type="ECO:0000313" key="7">
    <source>
        <dbReference type="EMBL" id="MDT0594807.1"/>
    </source>
</evidence>
<dbReference type="SFLD" id="SFLDS00001">
    <property type="entry name" value="Enolase"/>
    <property type="match status" value="1"/>
</dbReference>
<gene>
    <name evidence="7" type="primary">dgcA</name>
    <name evidence="7" type="ORF">RM552_08150</name>
</gene>
<dbReference type="Proteomes" id="UP001253545">
    <property type="component" value="Unassembled WGS sequence"/>
</dbReference>
<dbReference type="InterPro" id="IPR036849">
    <property type="entry name" value="Enolase-like_C_sf"/>
</dbReference>
<sequence length="332" mass="36217">MALNFTWYTESFRLAKEFKISRGAKTHAHVLVLEVSSVGNVKLTGWAEAVPYARYNESIESVVVQLEEASQHISQLADQANLTKLLPPGSARNLLDCALWDFRAKLENKSVISLLGMKQPSAVLSAQTLSVDSIETMQSEAKLLSHLPLLKVKLDANDIVEKMKAIHAACPNSDFIIDANESWNIKILNKVLPKLTQLNVKLIEQPLPADNDAGLLDINSPIALCADESCHTAERLPELIGKYQAINIKLDKTGGLSEALALAKAAKDAKLQIMLGCMVASSLAMAPIYLLSELADYVDLDGPVLVANDRENGFIFEECRMSAPPNLLWGTG</sequence>
<comment type="cofactor">
    <cofactor evidence="5">
        <name>Mg(2+)</name>
        <dbReference type="ChEBI" id="CHEBI:18420"/>
    </cofactor>
    <text evidence="5">Binds 1 Mg(2+) ion per subunit.</text>
</comment>
<dbReference type="SUPFAM" id="SSF51604">
    <property type="entry name" value="Enolase C-terminal domain-like"/>
    <property type="match status" value="1"/>
</dbReference>
<accession>A0ABU2ZQB7</accession>
<keyword evidence="4 5" id="KW-0413">Isomerase</keyword>
<dbReference type="RefSeq" id="WP_311368331.1">
    <property type="nucleotide sequence ID" value="NZ_JAVRHX010000002.1"/>
</dbReference>
<evidence type="ECO:0000256" key="2">
    <source>
        <dbReference type="ARBA" id="ARBA00022723"/>
    </source>
</evidence>
<keyword evidence="8" id="KW-1185">Reference proteome</keyword>
<evidence type="ECO:0000256" key="1">
    <source>
        <dbReference type="ARBA" id="ARBA00008031"/>
    </source>
</evidence>
<feature type="domain" description="Mandelate racemase/muconate lactonizing enzyme C-terminal" evidence="6">
    <location>
        <begin position="134"/>
        <end position="225"/>
    </location>
</feature>
<dbReference type="InterPro" id="IPR013341">
    <property type="entry name" value="Mandelate_racemase_N_dom"/>
</dbReference>
<protein>
    <recommendedName>
        <fullName evidence="5">Dipeptide epimerase</fullName>
        <ecNumber evidence="5">5.1.1.-</ecNumber>
    </recommendedName>
</protein>
<dbReference type="EC" id="5.1.1.-" evidence="5"/>
<dbReference type="InterPro" id="IPR029017">
    <property type="entry name" value="Enolase-like_N"/>
</dbReference>
<dbReference type="SMART" id="SM00922">
    <property type="entry name" value="MR_MLE"/>
    <property type="match status" value="1"/>
</dbReference>
<evidence type="ECO:0000313" key="8">
    <source>
        <dbReference type="Proteomes" id="UP001253545"/>
    </source>
</evidence>
<dbReference type="InterPro" id="IPR013342">
    <property type="entry name" value="Mandelate_racemase_C"/>
</dbReference>
<dbReference type="InterPro" id="IPR029065">
    <property type="entry name" value="Enolase_C-like"/>
</dbReference>
<dbReference type="SFLD" id="SFLDG00180">
    <property type="entry name" value="muconate_cycloisomerase"/>
    <property type="match status" value="1"/>
</dbReference>
<reference evidence="7 8" key="1">
    <citation type="submission" date="2023-09" db="EMBL/GenBank/DDBJ databases">
        <authorList>
            <person name="Rey-Velasco X."/>
        </authorList>
    </citation>
    <scope>NUCLEOTIDE SEQUENCE [LARGE SCALE GENOMIC DNA]</scope>
    <source>
        <strain evidence="7 8">P117</strain>
    </source>
</reference>
<dbReference type="PROSITE" id="PS00909">
    <property type="entry name" value="MR_MLE_2"/>
    <property type="match status" value="1"/>
</dbReference>
<dbReference type="InterPro" id="IPR034603">
    <property type="entry name" value="Dipeptide_epimerase"/>
</dbReference>
<name>A0ABU2ZQB7_9ALTE</name>
<dbReference type="InterPro" id="IPR018110">
    <property type="entry name" value="Mandel_Rmase/mucon_lact_enz_CS"/>
</dbReference>
<dbReference type="SFLD" id="SFLDF00010">
    <property type="entry name" value="dipeptide_epimerase"/>
    <property type="match status" value="1"/>
</dbReference>
<evidence type="ECO:0000256" key="5">
    <source>
        <dbReference type="RuleBase" id="RU366006"/>
    </source>
</evidence>
<proteinExistence type="inferred from homology"/>
<organism evidence="7 8">
    <name type="scientific">Glaciecola petra</name>
    <dbReference type="NCBI Taxonomy" id="3075602"/>
    <lineage>
        <taxon>Bacteria</taxon>
        <taxon>Pseudomonadati</taxon>
        <taxon>Pseudomonadota</taxon>
        <taxon>Gammaproteobacteria</taxon>
        <taxon>Alteromonadales</taxon>
        <taxon>Alteromonadaceae</taxon>
        <taxon>Glaciecola</taxon>
    </lineage>
</organism>
<dbReference type="CDD" id="cd03319">
    <property type="entry name" value="L-Ala-DL-Glu_epimerase"/>
    <property type="match status" value="1"/>
</dbReference>
<dbReference type="Gene3D" id="3.20.20.120">
    <property type="entry name" value="Enolase-like C-terminal domain"/>
    <property type="match status" value="1"/>
</dbReference>
<evidence type="ECO:0000259" key="6">
    <source>
        <dbReference type="SMART" id="SM00922"/>
    </source>
</evidence>
<keyword evidence="2 5" id="KW-0479">Metal-binding</keyword>
<dbReference type="NCBIfam" id="NF042940">
    <property type="entry name" value="racemase_DgcA"/>
    <property type="match status" value="1"/>
</dbReference>
<dbReference type="PANTHER" id="PTHR48080">
    <property type="entry name" value="D-GALACTONATE DEHYDRATASE-RELATED"/>
    <property type="match status" value="1"/>
</dbReference>
<dbReference type="Pfam" id="PF13378">
    <property type="entry name" value="MR_MLE_C"/>
    <property type="match status" value="1"/>
</dbReference>
<evidence type="ECO:0000256" key="4">
    <source>
        <dbReference type="ARBA" id="ARBA00023235"/>
    </source>
</evidence>
<keyword evidence="3 5" id="KW-0460">Magnesium</keyword>
<dbReference type="EMBL" id="JAVRHX010000002">
    <property type="protein sequence ID" value="MDT0594807.1"/>
    <property type="molecule type" value="Genomic_DNA"/>
</dbReference>
<dbReference type="SUPFAM" id="SSF54826">
    <property type="entry name" value="Enolase N-terminal domain-like"/>
    <property type="match status" value="1"/>
</dbReference>
<comment type="caution">
    <text evidence="7">The sequence shown here is derived from an EMBL/GenBank/DDBJ whole genome shotgun (WGS) entry which is preliminary data.</text>
</comment>
<comment type="similarity">
    <text evidence="1 5">Belongs to the mandelate racemase/muconate lactonizing enzyme family.</text>
</comment>
<dbReference type="InterPro" id="IPR034593">
    <property type="entry name" value="DgoD-like"/>
</dbReference>
<dbReference type="Gene3D" id="3.30.390.10">
    <property type="entry name" value="Enolase-like, N-terminal domain"/>
    <property type="match status" value="1"/>
</dbReference>